<dbReference type="SUPFAM" id="SSF53756">
    <property type="entry name" value="UDP-Glycosyltransferase/glycogen phosphorylase"/>
    <property type="match status" value="1"/>
</dbReference>
<accession>A0AAD1FHJ2</accession>
<name>A0AAD1FHJ2_METFU</name>
<dbReference type="CDD" id="cd03814">
    <property type="entry name" value="GT4-like"/>
    <property type="match status" value="1"/>
</dbReference>
<dbReference type="PANTHER" id="PTHR45947:SF3">
    <property type="entry name" value="SULFOQUINOVOSYL TRANSFERASE SQD2"/>
    <property type="match status" value="1"/>
</dbReference>
<dbReference type="InterPro" id="IPR028098">
    <property type="entry name" value="Glyco_trans_4-like_N"/>
</dbReference>
<dbReference type="AlphaFoldDB" id="A0AAD1FHJ2"/>
<gene>
    <name evidence="2" type="ORF">KF707C_47360</name>
</gene>
<evidence type="ECO:0000259" key="1">
    <source>
        <dbReference type="Pfam" id="PF13439"/>
    </source>
</evidence>
<dbReference type="Proteomes" id="UP000218554">
    <property type="component" value="Chromosome"/>
</dbReference>
<dbReference type="PANTHER" id="PTHR45947">
    <property type="entry name" value="SULFOQUINOVOSYL TRANSFERASE SQD2"/>
    <property type="match status" value="1"/>
</dbReference>
<dbReference type="GO" id="GO:0016757">
    <property type="term" value="F:glycosyltransferase activity"/>
    <property type="evidence" value="ECO:0007669"/>
    <property type="project" value="TreeGrafter"/>
</dbReference>
<sequence>MARVDTAIMSIAPLYISLISETFLPEVNGVANTLGRLCDGLRAAGHRLQLVRPRQACDQGRRSDDDLLLIRGWPLPGYPGLQWGQSSLHKLLRRWRQRTPDVLYIATEGPLGLSALRAARRLGIPVVSGFHTNFQQYTGHYGAGLLTRVLTHYLRWFHNTSRLTLVPSASQLQDLTRRGFERLQLLSRGVDGQLFNPARRCPGLRAEWGLGEDDIAVLHVGRLAVEKNLGLLGEALQRLQQRYPQRRLRLVVVGDGPQRGALQKAHPDALFCGVQRGEELARHYASGDLFLFPSLSETFGNVVLEALASGLAVVAFDQAAAAQHIRHGHNGALALPDEPASFSEAALWLLEDPERLRRVRLNARTHAGRQGWEAIIRQFEQYLLMARGPLTETPLGTGLPPPT</sequence>
<dbReference type="EMBL" id="AP014862">
    <property type="protein sequence ID" value="BAU76424.1"/>
    <property type="molecule type" value="Genomic_DNA"/>
</dbReference>
<dbReference type="KEGG" id="pfuw:KF707C_47360"/>
<dbReference type="InterPro" id="IPR050194">
    <property type="entry name" value="Glycosyltransferase_grp1"/>
</dbReference>
<evidence type="ECO:0000313" key="2">
    <source>
        <dbReference type="EMBL" id="BAU76424.1"/>
    </source>
</evidence>
<proteinExistence type="predicted"/>
<organism evidence="2 3">
    <name type="scientific">Metapseudomonas furukawaii</name>
    <name type="common">Pseudomonas furukawaii</name>
    <dbReference type="NCBI Taxonomy" id="1149133"/>
    <lineage>
        <taxon>Bacteria</taxon>
        <taxon>Pseudomonadati</taxon>
        <taxon>Pseudomonadota</taxon>
        <taxon>Gammaproteobacteria</taxon>
        <taxon>Pseudomonadales</taxon>
        <taxon>Pseudomonadaceae</taxon>
        <taxon>Metapseudomonas</taxon>
    </lineage>
</organism>
<reference evidence="3" key="1">
    <citation type="submission" date="2015-05" db="EMBL/GenBank/DDBJ databases">
        <title>Draft genome sequencing of a biphenyl-degrading bacterium, Pseudomonas balearica KF707 (=NBRC110670).</title>
        <authorList>
            <person name="Kimura N."/>
            <person name="Hirose J."/>
            <person name="Watanabe T."/>
            <person name="Suenaga H."/>
            <person name="Fujihara H."/>
            <person name="Noguchi M."/>
            <person name="Hashimoto M."/>
            <person name="Shimodaira J."/>
            <person name="Tsuchikane K."/>
            <person name="Hosoyama A."/>
            <person name="Yamazoe A."/>
            <person name="Fujita N."/>
            <person name="Furukawa K."/>
        </authorList>
    </citation>
    <scope>NUCLEOTIDE SEQUENCE [LARGE SCALE GENOMIC DNA]</scope>
    <source>
        <strain evidence="3">DSM 10086 / NBRC 110670 / KF707</strain>
    </source>
</reference>
<evidence type="ECO:0000313" key="3">
    <source>
        <dbReference type="Proteomes" id="UP000218554"/>
    </source>
</evidence>
<feature type="domain" description="Glycosyltransferase subfamily 4-like N-terminal" evidence="1">
    <location>
        <begin position="27"/>
        <end position="191"/>
    </location>
</feature>
<reference evidence="2 3" key="2">
    <citation type="journal article" date="2017" name="Int. J. Syst. Evol. Microbiol.">
        <title>Pseudomonas furukawaii sp. nov., a polychlorinated biphenyl-degrading bacterium isolated from biphenyl-contaminated soil in Japan.</title>
        <authorList>
            <person name="Kimura N."/>
            <person name="Watanabe T."/>
            <person name="Suenaga H."/>
            <person name="Fujihara H."/>
            <person name="Futagami T."/>
            <person name="Goto M."/>
            <person name="Hanada S."/>
            <person name="Hirose J."/>
        </authorList>
    </citation>
    <scope>NUCLEOTIDE SEQUENCE [LARGE SCALE GENOMIC DNA]</scope>
    <source>
        <strain evidence="3">DSM 10086 / NBRC 110670 / KF707</strain>
    </source>
</reference>
<dbReference type="Pfam" id="PF13439">
    <property type="entry name" value="Glyco_transf_4"/>
    <property type="match status" value="1"/>
</dbReference>
<dbReference type="Pfam" id="PF13692">
    <property type="entry name" value="Glyco_trans_1_4"/>
    <property type="match status" value="1"/>
</dbReference>
<protein>
    <submittedName>
        <fullName evidence="2">Glycosyltransferase</fullName>
    </submittedName>
</protein>
<dbReference type="Gene3D" id="3.40.50.2000">
    <property type="entry name" value="Glycogen Phosphorylase B"/>
    <property type="match status" value="2"/>
</dbReference>
<dbReference type="RefSeq" id="WP_003456564.1">
    <property type="nucleotide sequence ID" value="NZ_AJMR01000229.1"/>
</dbReference>
<keyword evidence="3" id="KW-1185">Reference proteome</keyword>